<dbReference type="PANTHER" id="PTHR23159:SF31">
    <property type="entry name" value="CENTROSOME-ASSOCIATED PROTEIN CEP250 ISOFORM X1"/>
    <property type="match status" value="1"/>
</dbReference>
<comment type="caution">
    <text evidence="3">The sequence shown here is derived from an EMBL/GenBank/DDBJ whole genome shotgun (WGS) entry which is preliminary data.</text>
</comment>
<name>A0A1Q6F3U3_9BACT</name>
<protein>
    <recommendedName>
        <fullName evidence="5">Phage tail tape measure protein</fullName>
    </recommendedName>
</protein>
<keyword evidence="1" id="KW-0175">Coiled coil</keyword>
<feature type="compositionally biased region" description="Low complexity" evidence="2">
    <location>
        <begin position="78"/>
        <end position="93"/>
    </location>
</feature>
<feature type="coiled-coil region" evidence="1">
    <location>
        <begin position="767"/>
        <end position="801"/>
    </location>
</feature>
<accession>A0A1Q6F3U3</accession>
<dbReference type="PANTHER" id="PTHR23159">
    <property type="entry name" value="CENTROSOMAL PROTEIN 2"/>
    <property type="match status" value="1"/>
</dbReference>
<proteinExistence type="predicted"/>
<evidence type="ECO:0000313" key="4">
    <source>
        <dbReference type="Proteomes" id="UP000187417"/>
    </source>
</evidence>
<organism evidence="3 4">
    <name type="scientific">Alistipes putredinis</name>
    <dbReference type="NCBI Taxonomy" id="28117"/>
    <lineage>
        <taxon>Bacteria</taxon>
        <taxon>Pseudomonadati</taxon>
        <taxon>Bacteroidota</taxon>
        <taxon>Bacteroidia</taxon>
        <taxon>Bacteroidales</taxon>
        <taxon>Rikenellaceae</taxon>
        <taxon>Alistipes</taxon>
    </lineage>
</organism>
<evidence type="ECO:0008006" key="5">
    <source>
        <dbReference type="Google" id="ProtNLM"/>
    </source>
</evidence>
<evidence type="ECO:0000256" key="2">
    <source>
        <dbReference type="SAM" id="MobiDB-lite"/>
    </source>
</evidence>
<evidence type="ECO:0000256" key="1">
    <source>
        <dbReference type="SAM" id="Coils"/>
    </source>
</evidence>
<dbReference type="Proteomes" id="UP000187417">
    <property type="component" value="Unassembled WGS sequence"/>
</dbReference>
<dbReference type="EMBL" id="MNQH01000035">
    <property type="protein sequence ID" value="OKY93510.1"/>
    <property type="molecule type" value="Genomic_DNA"/>
</dbReference>
<sequence length="1312" mass="146438">MSALSFKINAETDKLNSFITSLERLKQVLATIPSGTKEFDVVNKKIAEMEARVEQSIKRITQMQNEAAKTVSQTEPQSLSTPSSTASTAGAQAANAEAEAWRGLLDELHAVSLAKRENIEQIEQLKAANRGLKAQYDALNKAEQNGFALTDKQIARRTSLSLTYEENKQAISRMRQEVANQIKLEQVAHGSIDEMSQALARMRTVYRSLNEGERGNTFGQNLLKNIQALDTKIKELDASMGVHARNVGNYASGWNGLSFSIQQVARELPSLAISPQTFFLAISNNLPILADQLALTRQRVKELKAEGQSFTPVWKQVIKSIISWQTLLVAGITVLTLYGKEITEWVGSLFKGKQAFDAAKQAAEQFHATMTEGAISAQAEITKLDLLYRAATNVAKPYNERKKAVERLQEIYPAYFGNMSEEQVMVGNAISAYNNLRDAIIEAAQARAAQEVITEKSKDIKYIEFTGDAYKNYANALKEYNKAYEEYLERNKTIGTSTGHERIVSARAYAQSTSGIRKYRKEFVSELEKLGDEGKRIWDQIEDKFDGDVNAFIESINKGSEALTPAVEKLLTSSTVEEKNAEAEAARRKAEQDAQKAASQQEKNLNDLGKALQKLRDDALQAEIDSMKDGTEKRVAQIELDYQRRAEAINEAEQRIIELQGKLTQKQEEQFAILRQENDNRRKNERHEAIAGPPIEIDLAALWKKEQADWDEYYMKYGTFREKMQATKDYYDRKMVEATTEGARAAIQAERDAALAVFEVQASDWAKEIVNLSVEKLEELLSEVEAQLETAQTAYDALASSGTQEAAGYIDTINKLKARIAVLNALLGKTKKGVSDSNWAEGARLLNELSATAREAASALSEFDEGLGKAATFIATMASAAGNLIATIDGVTDAASAAGTAMSALEKASLVLTAISAGFQLIQGAFSLFNFGPDYSEYEELKQQYEAINDIWDNLIDKKKEYIDISYGQEVRQTEQEIIDLVNKQTESYKELARARLNSGGSGTTRTIGRRIWRDMSAEGWAQAREALGNDVWKNEWQNEANRMMWLTDLSADQLRTLRDEASIFWTQLDGDVQNYLNSIIEGEEKIEDARKKAQEQRTQISFDSMYDNFISTLMDMDASAKDFSEDFSQYLMKAVLTAKVGTLLSDQLEGWYAAFDEAMKDGVLTEDETEKLREWWDEIVKSGLEMRDTIAQATGVENISSQTATSRGFQVQSQDTGSELNGRFTDIQGKVTDIRGYVMTETQSIIGLISSITSIQIAVIRNVQINNELLQYAVKTYLEVAEINATTQAMNDTLTYIREDITAIKRNTANI</sequence>
<feature type="compositionally biased region" description="Polar residues" evidence="2">
    <location>
        <begin position="64"/>
        <end position="77"/>
    </location>
</feature>
<feature type="coiled-coil region" evidence="1">
    <location>
        <begin position="573"/>
        <end position="669"/>
    </location>
</feature>
<dbReference type="RefSeq" id="WP_278339485.1">
    <property type="nucleotide sequence ID" value="NZ_MNQH01000035.1"/>
</dbReference>
<dbReference type="STRING" id="28117.BHV66_09100"/>
<gene>
    <name evidence="3" type="ORF">BHV66_09100</name>
</gene>
<evidence type="ECO:0000313" key="3">
    <source>
        <dbReference type="EMBL" id="OKY93510.1"/>
    </source>
</evidence>
<reference evidence="3 4" key="1">
    <citation type="journal article" date="2016" name="Nat. Biotechnol.">
        <title>Measurement of bacterial replication rates in microbial communities.</title>
        <authorList>
            <person name="Brown C.T."/>
            <person name="Olm M.R."/>
            <person name="Thomas B.C."/>
            <person name="Banfield J.F."/>
        </authorList>
    </citation>
    <scope>NUCLEOTIDE SEQUENCE [LARGE SCALE GENOMIC DNA]</scope>
    <source>
        <strain evidence="3">CAG:67_53_122</strain>
    </source>
</reference>
<feature type="region of interest" description="Disordered" evidence="2">
    <location>
        <begin position="64"/>
        <end position="93"/>
    </location>
</feature>
<feature type="coiled-coil region" evidence="1">
    <location>
        <begin position="1073"/>
        <end position="1100"/>
    </location>
</feature>
<feature type="coiled-coil region" evidence="1">
    <location>
        <begin position="115"/>
        <end position="145"/>
    </location>
</feature>